<evidence type="ECO:0008006" key="3">
    <source>
        <dbReference type="Google" id="ProtNLM"/>
    </source>
</evidence>
<gene>
    <name evidence="1" type="ORF">KK2020170_07780</name>
</gene>
<accession>A0ABN6HWW8</accession>
<proteinExistence type="predicted"/>
<name>A0ABN6HWW8_9FLAO</name>
<organism evidence="1 2">
    <name type="scientific">Flavobacterium okayamense</name>
    <dbReference type="NCBI Taxonomy" id="2830782"/>
    <lineage>
        <taxon>Bacteria</taxon>
        <taxon>Pseudomonadati</taxon>
        <taxon>Bacteroidota</taxon>
        <taxon>Flavobacteriia</taxon>
        <taxon>Flavobacteriales</taxon>
        <taxon>Flavobacteriaceae</taxon>
        <taxon>Flavobacterium</taxon>
    </lineage>
</organism>
<evidence type="ECO:0000313" key="2">
    <source>
        <dbReference type="Proteomes" id="UP000825258"/>
    </source>
</evidence>
<reference evidence="1 2" key="1">
    <citation type="submission" date="2021-06" db="EMBL/GenBank/DDBJ databases">
        <title>Whole genome sequences of Flavobacterium sp. KK2020170 and assembly.</title>
        <authorList>
            <person name="Kitahara K."/>
            <person name="Miyoshi S."/>
            <person name="Uesaka K."/>
        </authorList>
    </citation>
    <scope>NUCLEOTIDE SEQUENCE [LARGE SCALE GENOMIC DNA]</scope>
    <source>
        <strain evidence="1 2">KK2020170</strain>
    </source>
</reference>
<protein>
    <recommendedName>
        <fullName evidence="3">DUF4397 domain-containing protein</fullName>
    </recommendedName>
</protein>
<keyword evidence="2" id="KW-1185">Reference proteome</keyword>
<dbReference type="RefSeq" id="WP_221259511.1">
    <property type="nucleotide sequence ID" value="NZ_AP024749.1"/>
</dbReference>
<dbReference type="EMBL" id="AP024749">
    <property type="protein sequence ID" value="BCY27910.1"/>
    <property type="molecule type" value="Genomic_DNA"/>
</dbReference>
<evidence type="ECO:0000313" key="1">
    <source>
        <dbReference type="EMBL" id="BCY27910.1"/>
    </source>
</evidence>
<dbReference type="Proteomes" id="UP000825258">
    <property type="component" value="Chromosome"/>
</dbReference>
<sequence length="260" mass="28252">MKQIYIFLIGVICCYNSFGQVGIGTMNPQQTLHVAGGTNSTIRIEGLDVVNNPLNRGAGNLTPVYVTSEGNLTLTAPGYGVNNLPVNFLIDSSNFVPDNIEGLPAPFTNRGRVITSDASTESVTELIHTVSITVPVASMIEIKHAMSVMYSGSDLTLPPYTASFISDEKTRSYETFFCFDLNSDGLSAAEYNHQYGRKGQYYGTAKGGTRGFTYMNSQGYAVLPPGTHTIYFYGVVTDPPNTFTSFGFGGANEYLRIRVY</sequence>